<dbReference type="Gene3D" id="3.40.1440.10">
    <property type="entry name" value="GIY-YIG endonuclease"/>
    <property type="match status" value="1"/>
</dbReference>
<protein>
    <submittedName>
        <fullName evidence="3">GIY-YIG nuclease family protein</fullName>
    </submittedName>
</protein>
<dbReference type="AlphaFoldDB" id="A0A4Q9FFL7"/>
<evidence type="ECO:0000313" key="4">
    <source>
        <dbReference type="Proteomes" id="UP000291142"/>
    </source>
</evidence>
<gene>
    <name evidence="3" type="ORF">EYD45_04770</name>
</gene>
<keyword evidence="4" id="KW-1185">Reference proteome</keyword>
<dbReference type="SMART" id="SM00465">
    <property type="entry name" value="GIYc"/>
    <property type="match status" value="1"/>
</dbReference>
<evidence type="ECO:0000313" key="3">
    <source>
        <dbReference type="EMBL" id="TBN05591.1"/>
    </source>
</evidence>
<dbReference type="CDD" id="cd10448">
    <property type="entry name" value="GIY-YIG_unchar_3"/>
    <property type="match status" value="1"/>
</dbReference>
<reference evidence="3 4" key="1">
    <citation type="submission" date="2019-02" db="EMBL/GenBank/DDBJ databases">
        <title>Hyunsoonleella sp., isolated from marine sediment.</title>
        <authorList>
            <person name="Liu B.-T."/>
        </authorList>
    </citation>
    <scope>NUCLEOTIDE SEQUENCE [LARGE SCALE GENOMIC DNA]</scope>
    <source>
        <strain evidence="3 4">T58</strain>
    </source>
</reference>
<comment type="caution">
    <text evidence="3">The sequence shown here is derived from an EMBL/GenBank/DDBJ whole genome shotgun (WGS) entry which is preliminary data.</text>
</comment>
<evidence type="ECO:0000259" key="2">
    <source>
        <dbReference type="PROSITE" id="PS50164"/>
    </source>
</evidence>
<dbReference type="Pfam" id="PF01541">
    <property type="entry name" value="GIY-YIG"/>
    <property type="match status" value="1"/>
</dbReference>
<dbReference type="Proteomes" id="UP000291142">
    <property type="component" value="Unassembled WGS sequence"/>
</dbReference>
<dbReference type="PANTHER" id="PTHR34477:SF5">
    <property type="entry name" value="BSL5627 PROTEIN"/>
    <property type="match status" value="1"/>
</dbReference>
<dbReference type="OrthoDB" id="9807770at2"/>
<evidence type="ECO:0000256" key="1">
    <source>
        <dbReference type="ARBA" id="ARBA00007435"/>
    </source>
</evidence>
<dbReference type="SUPFAM" id="SSF82771">
    <property type="entry name" value="GIY-YIG endonuclease"/>
    <property type="match status" value="1"/>
</dbReference>
<name>A0A4Q9FFL7_9FLAO</name>
<proteinExistence type="inferred from homology"/>
<sequence length="98" mass="11949">MFNDKTCYIYIITNKKDGILYLGMTGNIKQRLTQYKKKYTRGFANKHRLDVLVYYENFETAGEAIKREKQIKKWNRQWKINLINDLNPHWNDLSHFFI</sequence>
<dbReference type="PROSITE" id="PS50164">
    <property type="entry name" value="GIY_YIG"/>
    <property type="match status" value="1"/>
</dbReference>
<accession>A0A4Q9FFL7</accession>
<feature type="domain" description="GIY-YIG" evidence="2">
    <location>
        <begin position="5"/>
        <end position="82"/>
    </location>
</feature>
<dbReference type="InterPro" id="IPR035901">
    <property type="entry name" value="GIY-YIG_endonuc_sf"/>
</dbReference>
<organism evidence="3 4">
    <name type="scientific">Hyunsoonleella flava</name>
    <dbReference type="NCBI Taxonomy" id="2527939"/>
    <lineage>
        <taxon>Bacteria</taxon>
        <taxon>Pseudomonadati</taxon>
        <taxon>Bacteroidota</taxon>
        <taxon>Flavobacteriia</taxon>
        <taxon>Flavobacteriales</taxon>
        <taxon>Flavobacteriaceae</taxon>
    </lineage>
</organism>
<comment type="similarity">
    <text evidence="1">Belongs to the UPF0213 family.</text>
</comment>
<dbReference type="InterPro" id="IPR050190">
    <property type="entry name" value="UPF0213_domain"/>
</dbReference>
<dbReference type="PANTHER" id="PTHR34477">
    <property type="entry name" value="UPF0213 PROTEIN YHBQ"/>
    <property type="match status" value="1"/>
</dbReference>
<dbReference type="EMBL" id="SIRT01000002">
    <property type="protein sequence ID" value="TBN05591.1"/>
    <property type="molecule type" value="Genomic_DNA"/>
</dbReference>
<dbReference type="InterPro" id="IPR000305">
    <property type="entry name" value="GIY-YIG_endonuc"/>
</dbReference>